<sequence>MALYARWDLIDKDSLKMRFDMISSAHDGDHITLTAQDGQTRTISFPGCYHVSLSFHVNTPMANPYVEAFLQLGTNIPCQSDSARRIANICTNITRNNWCPESVNTKLREMLKGKKTWFVDFCENLFMRLYCGYRRCYATWISISDYNELRV</sequence>
<protein>
    <submittedName>
        <fullName evidence="2">UBIQUITIN_CONJUGAT_2 domain-containing protein</fullName>
    </submittedName>
</protein>
<accession>A0A0M3IKJ7</accession>
<keyword evidence="1" id="KW-1185">Reference proteome</keyword>
<reference evidence="2" key="1">
    <citation type="submission" date="2017-02" db="UniProtKB">
        <authorList>
            <consortium name="WormBaseParasite"/>
        </authorList>
    </citation>
    <scope>IDENTIFICATION</scope>
</reference>
<dbReference type="Proteomes" id="UP000036681">
    <property type="component" value="Unplaced"/>
</dbReference>
<proteinExistence type="predicted"/>
<organism evidence="1 2">
    <name type="scientific">Ascaris lumbricoides</name>
    <name type="common">Giant roundworm</name>
    <dbReference type="NCBI Taxonomy" id="6252"/>
    <lineage>
        <taxon>Eukaryota</taxon>
        <taxon>Metazoa</taxon>
        <taxon>Ecdysozoa</taxon>
        <taxon>Nematoda</taxon>
        <taxon>Chromadorea</taxon>
        <taxon>Rhabditida</taxon>
        <taxon>Spirurina</taxon>
        <taxon>Ascaridomorpha</taxon>
        <taxon>Ascaridoidea</taxon>
        <taxon>Ascarididae</taxon>
        <taxon>Ascaris</taxon>
    </lineage>
</organism>
<name>A0A0M3IKJ7_ASCLU</name>
<dbReference type="WBParaSite" id="ALUE_0001927001-mRNA-1">
    <property type="protein sequence ID" value="ALUE_0001927001-mRNA-1"/>
    <property type="gene ID" value="ALUE_0001927001"/>
</dbReference>
<dbReference type="AlphaFoldDB" id="A0A0M3IKJ7"/>
<evidence type="ECO:0000313" key="1">
    <source>
        <dbReference type="Proteomes" id="UP000036681"/>
    </source>
</evidence>
<evidence type="ECO:0000313" key="2">
    <source>
        <dbReference type="WBParaSite" id="ALUE_0001927001-mRNA-1"/>
    </source>
</evidence>